<dbReference type="InterPro" id="IPR027417">
    <property type="entry name" value="P-loop_NTPase"/>
</dbReference>
<dbReference type="EMBL" id="PFBX01000005">
    <property type="protein sequence ID" value="PIT87829.1"/>
    <property type="molecule type" value="Genomic_DNA"/>
</dbReference>
<organism evidence="5 6">
    <name type="scientific">Candidatus Magasanikbacteria bacterium CG10_big_fil_rev_8_21_14_0_10_40_10</name>
    <dbReference type="NCBI Taxonomy" id="1974648"/>
    <lineage>
        <taxon>Bacteria</taxon>
        <taxon>Candidatus Magasanikiibacteriota</taxon>
    </lineage>
</organism>
<dbReference type="GO" id="GO:0005524">
    <property type="term" value="F:ATP binding"/>
    <property type="evidence" value="ECO:0007669"/>
    <property type="project" value="UniProtKB-KW"/>
</dbReference>
<evidence type="ECO:0000259" key="4">
    <source>
        <dbReference type="Pfam" id="PF17764"/>
    </source>
</evidence>
<evidence type="ECO:0000313" key="5">
    <source>
        <dbReference type="EMBL" id="PIT87829.1"/>
    </source>
</evidence>
<evidence type="ECO:0000256" key="2">
    <source>
        <dbReference type="ARBA" id="ARBA00022840"/>
    </source>
</evidence>
<dbReference type="GO" id="GO:0043138">
    <property type="term" value="F:3'-5' DNA helicase activity"/>
    <property type="evidence" value="ECO:0007669"/>
    <property type="project" value="TreeGrafter"/>
</dbReference>
<evidence type="ECO:0000256" key="1">
    <source>
        <dbReference type="ARBA" id="ARBA00022741"/>
    </source>
</evidence>
<comment type="caution">
    <text evidence="5">The sequence shown here is derived from an EMBL/GenBank/DDBJ whole genome shotgun (WGS) entry which is preliminary data.</text>
</comment>
<gene>
    <name evidence="5" type="ORF">COU31_00670</name>
</gene>
<dbReference type="GO" id="GO:0006302">
    <property type="term" value="P:double-strand break repair"/>
    <property type="evidence" value="ECO:0007669"/>
    <property type="project" value="TreeGrafter"/>
</dbReference>
<accession>A0A2M6W4W1</accession>
<feature type="domain" description="Primosomal protein N' 3' DNA-binding" evidence="4">
    <location>
        <begin position="24"/>
        <end position="111"/>
    </location>
</feature>
<dbReference type="Pfam" id="PF17764">
    <property type="entry name" value="PriA_3primeBD"/>
    <property type="match status" value="1"/>
</dbReference>
<dbReference type="Gene3D" id="3.40.50.300">
    <property type="entry name" value="P-loop containing nucleotide triphosphate hydrolases"/>
    <property type="match status" value="1"/>
</dbReference>
<dbReference type="Gene3D" id="3.40.1440.60">
    <property type="entry name" value="PriA, 3(prime) DNA-binding domain"/>
    <property type="match status" value="1"/>
</dbReference>
<dbReference type="Proteomes" id="UP000231183">
    <property type="component" value="Unassembled WGS sequence"/>
</dbReference>
<evidence type="ECO:0000256" key="3">
    <source>
        <dbReference type="ARBA" id="ARBA00023125"/>
    </source>
</evidence>
<dbReference type="InterPro" id="IPR042115">
    <property type="entry name" value="PriA_3primeBD_sf"/>
</dbReference>
<dbReference type="PANTHER" id="PTHR30580:SF0">
    <property type="entry name" value="PRIMOSOMAL PROTEIN N"/>
    <property type="match status" value="1"/>
</dbReference>
<name>A0A2M6W4W1_9BACT</name>
<dbReference type="GO" id="GO:0006270">
    <property type="term" value="P:DNA replication initiation"/>
    <property type="evidence" value="ECO:0007669"/>
    <property type="project" value="TreeGrafter"/>
</dbReference>
<keyword evidence="2" id="KW-0067">ATP-binding</keyword>
<reference evidence="6" key="1">
    <citation type="submission" date="2017-09" db="EMBL/GenBank/DDBJ databases">
        <title>Depth-based differentiation of microbial function through sediment-hosted aquifers and enrichment of novel symbionts in the deep terrestrial subsurface.</title>
        <authorList>
            <person name="Probst A.J."/>
            <person name="Ladd B."/>
            <person name="Jarett J.K."/>
            <person name="Geller-Mcgrath D.E."/>
            <person name="Sieber C.M.K."/>
            <person name="Emerson J.B."/>
            <person name="Anantharaman K."/>
            <person name="Thomas B.C."/>
            <person name="Malmstrom R."/>
            <person name="Stieglmeier M."/>
            <person name="Klingl A."/>
            <person name="Woyke T."/>
            <person name="Ryan C.M."/>
            <person name="Banfield J.F."/>
        </authorList>
    </citation>
    <scope>NUCLEOTIDE SEQUENCE [LARGE SCALE GENOMIC DNA]</scope>
</reference>
<keyword evidence="1" id="KW-0547">Nucleotide-binding</keyword>
<evidence type="ECO:0000313" key="6">
    <source>
        <dbReference type="Proteomes" id="UP000231183"/>
    </source>
</evidence>
<dbReference type="AlphaFoldDB" id="A0A2M6W4W1"/>
<keyword evidence="3" id="KW-0238">DNA-binding</keyword>
<dbReference type="InterPro" id="IPR041222">
    <property type="entry name" value="PriA_3primeBD"/>
</dbReference>
<dbReference type="GO" id="GO:0006310">
    <property type="term" value="P:DNA recombination"/>
    <property type="evidence" value="ECO:0007669"/>
    <property type="project" value="TreeGrafter"/>
</dbReference>
<protein>
    <recommendedName>
        <fullName evidence="4">Primosomal protein N' 3' DNA-binding domain-containing protein</fullName>
    </recommendedName>
</protein>
<proteinExistence type="predicted"/>
<dbReference type="GO" id="GO:0003677">
    <property type="term" value="F:DNA binding"/>
    <property type="evidence" value="ECO:0007669"/>
    <property type="project" value="UniProtKB-KW"/>
</dbReference>
<dbReference type="PANTHER" id="PTHR30580">
    <property type="entry name" value="PRIMOSOMAL PROTEIN N"/>
    <property type="match status" value="1"/>
</dbReference>
<sequence length="634" mass="71990">MTKQLKTIVAQVIPLKRFPVKLACFDYVCPADIAKKIKVGALVEIPFRKGLFLGLVMNFFTTDEADSEQLKAISRIVADRPLYSDKQMAFLREISEFYLTSLGYLAKTSLPAFNKKQLKELAEVRPLKSAKTVGKKTNIFVKPNYFFYSTTNQIKDYLRENFNPRAQSLVLTPEINSANPDLLPCKLADQTVLISSALTKRSFFDSWLEVWIGRKNIVAGTRRSLFMPFTNLSDIYVLDEANPNYKSWDMAPRINIIQAVIFLALCHGARLHFLSHTPSVESYYFSDRQVYDSTGDLDADFATPTKLVDMRAERREHNYGFISGALVEAIKNCPNRDIFFFLNKRGTAGYVGCRDCGTVLKCLTCDNLYTYHEDINCLVCHFCQQKISLPKHCQHCSGLNMVMLGVGSQLAEKEIKKLLGQKENRQIIRIDSDNAGIFKIDPAVNHIFIGTQLAWNKVDWAQIGLVAFLDADTSLFVPQYNISETLFYWLRDAQYKLGAKGQLLIQTSHPDHLVFKSLNQPTKFYQSELTARKALGYPPFYFLLKLFYSDTDQTVGKIQADNVITLLKRLTLGKNDVIILGPMPSVPYFKAGKYTQVILCKIKYNNYKSITKTILRQLPAGWKADPAPNSILTI</sequence>